<dbReference type="SUPFAM" id="SSF56672">
    <property type="entry name" value="DNA/RNA polymerases"/>
    <property type="match status" value="1"/>
</dbReference>
<dbReference type="PANTHER" id="PTHR33332">
    <property type="entry name" value="REVERSE TRANSCRIPTASE DOMAIN-CONTAINING PROTEIN"/>
    <property type="match status" value="1"/>
</dbReference>
<gene>
    <name evidence="2" type="ORF">LPLAT_LOCUS1</name>
</gene>
<dbReference type="InterPro" id="IPR043502">
    <property type="entry name" value="DNA/RNA_pol_sf"/>
</dbReference>
<protein>
    <recommendedName>
        <fullName evidence="1">Reverse transcriptase domain-containing protein</fullName>
    </recommendedName>
</protein>
<name>A0AAV2N0H5_9HYME</name>
<dbReference type="AlphaFoldDB" id="A0AAV2N0H5"/>
<dbReference type="Pfam" id="PF00078">
    <property type="entry name" value="RVT_1"/>
    <property type="match status" value="1"/>
</dbReference>
<evidence type="ECO:0000313" key="3">
    <source>
        <dbReference type="Proteomes" id="UP001497644"/>
    </source>
</evidence>
<dbReference type="PROSITE" id="PS50878">
    <property type="entry name" value="RT_POL"/>
    <property type="match status" value="1"/>
</dbReference>
<keyword evidence="3" id="KW-1185">Reference proteome</keyword>
<dbReference type="EMBL" id="OZ034824">
    <property type="protein sequence ID" value="CAL1673000.1"/>
    <property type="molecule type" value="Genomic_DNA"/>
</dbReference>
<proteinExistence type="predicted"/>
<sequence>MRSRILSGINSIPWRSIKEALRKKRVPEYLRRIIDSYLSKRCIVCRTIDGRMARRSVEARVPLGTVFGPLFWNFAYDSTFKVNREMGCRIICYADDTLIIATAEDAPTAAILAGIRVTRILSRIERLKLRVSEEKTEAVLFHGRTRPVFFPFVSVGNCRIKLANSMKYLGIYIDNRWIFRDHFAYVEAKVSKVTLALCRLVPKLKGPMEGKRQLYSKVIQSVLSYGASIWCDVFDASKEAQRSLRRVQRTLAIRVIAAYRTMSCDAALLLAGIPVLHITAMCRKGVYERSTAFKIRGEWSKEAVAEIEKSEHIALCHRWEDYLQDRSLFGQRTIEAVRPKFSEWITRTHGSRNYYMFQLFTGHGSFGHFLFGIRKKERMNLAPSTATIRILLNTRCKRAPLGPRRAPS</sequence>
<evidence type="ECO:0000259" key="1">
    <source>
        <dbReference type="PROSITE" id="PS50878"/>
    </source>
</evidence>
<accession>A0AAV2N0H5</accession>
<dbReference type="Proteomes" id="UP001497644">
    <property type="component" value="Chromosome 1"/>
</dbReference>
<dbReference type="GO" id="GO:0071897">
    <property type="term" value="P:DNA biosynthetic process"/>
    <property type="evidence" value="ECO:0007669"/>
    <property type="project" value="UniProtKB-ARBA"/>
</dbReference>
<dbReference type="InterPro" id="IPR000477">
    <property type="entry name" value="RT_dom"/>
</dbReference>
<organism evidence="2 3">
    <name type="scientific">Lasius platythorax</name>
    <dbReference type="NCBI Taxonomy" id="488582"/>
    <lineage>
        <taxon>Eukaryota</taxon>
        <taxon>Metazoa</taxon>
        <taxon>Ecdysozoa</taxon>
        <taxon>Arthropoda</taxon>
        <taxon>Hexapoda</taxon>
        <taxon>Insecta</taxon>
        <taxon>Pterygota</taxon>
        <taxon>Neoptera</taxon>
        <taxon>Endopterygota</taxon>
        <taxon>Hymenoptera</taxon>
        <taxon>Apocrita</taxon>
        <taxon>Aculeata</taxon>
        <taxon>Formicoidea</taxon>
        <taxon>Formicidae</taxon>
        <taxon>Formicinae</taxon>
        <taxon>Lasius</taxon>
        <taxon>Lasius</taxon>
    </lineage>
</organism>
<reference evidence="2 3" key="1">
    <citation type="submission" date="2024-04" db="EMBL/GenBank/DDBJ databases">
        <authorList>
            <consortium name="Molecular Ecology Group"/>
        </authorList>
    </citation>
    <scope>NUCLEOTIDE SEQUENCE [LARGE SCALE GENOMIC DNA]</scope>
</reference>
<evidence type="ECO:0000313" key="2">
    <source>
        <dbReference type="EMBL" id="CAL1673000.1"/>
    </source>
</evidence>
<feature type="domain" description="Reverse transcriptase" evidence="1">
    <location>
        <begin position="1"/>
        <end position="173"/>
    </location>
</feature>